<evidence type="ECO:0000313" key="1">
    <source>
        <dbReference type="EMBL" id="RDI45894.1"/>
    </source>
</evidence>
<comment type="caution">
    <text evidence="1">The sequence shown here is derived from an EMBL/GenBank/DDBJ whole genome shotgun (WGS) entry which is preliminary data.</text>
</comment>
<keyword evidence="2" id="KW-1185">Reference proteome</keyword>
<dbReference type="AlphaFoldDB" id="A0A370GTM6"/>
<protein>
    <recommendedName>
        <fullName evidence="3">Pullulanase</fullName>
    </recommendedName>
</protein>
<name>A0A370GTM6_9BACI</name>
<proteinExistence type="predicted"/>
<evidence type="ECO:0008006" key="3">
    <source>
        <dbReference type="Google" id="ProtNLM"/>
    </source>
</evidence>
<evidence type="ECO:0000313" key="2">
    <source>
        <dbReference type="Proteomes" id="UP000255326"/>
    </source>
</evidence>
<sequence length="94" mass="11031">MEIKDHTAEKLNDPTGILVGDRYEYILNIEVDEEDELYSEHGLGVKLILAVDENGSRIAQYQLYEQVTNKFFDFGLEEDEEKMLKEYCMEHLPE</sequence>
<reference evidence="1 2" key="1">
    <citation type="submission" date="2018-07" db="EMBL/GenBank/DDBJ databases">
        <title>Genomic Encyclopedia of Type Strains, Phase IV (KMG-IV): sequencing the most valuable type-strain genomes for metagenomic binning, comparative biology and taxonomic classification.</title>
        <authorList>
            <person name="Goeker M."/>
        </authorList>
    </citation>
    <scope>NUCLEOTIDE SEQUENCE [LARGE SCALE GENOMIC DNA]</scope>
    <source>
        <strain evidence="1 2">DSM 25281</strain>
    </source>
</reference>
<organism evidence="1 2">
    <name type="scientific">Falsibacillus pallidus</name>
    <dbReference type="NCBI Taxonomy" id="493781"/>
    <lineage>
        <taxon>Bacteria</taxon>
        <taxon>Bacillati</taxon>
        <taxon>Bacillota</taxon>
        <taxon>Bacilli</taxon>
        <taxon>Bacillales</taxon>
        <taxon>Bacillaceae</taxon>
        <taxon>Falsibacillus</taxon>
    </lineage>
</organism>
<dbReference type="Pfam" id="PF20119">
    <property type="entry name" value="DUF6509"/>
    <property type="match status" value="1"/>
</dbReference>
<gene>
    <name evidence="1" type="ORF">DFR59_102529</name>
</gene>
<dbReference type="OrthoDB" id="2736409at2"/>
<dbReference type="InterPro" id="IPR045424">
    <property type="entry name" value="DUF6509"/>
</dbReference>
<dbReference type="Proteomes" id="UP000255326">
    <property type="component" value="Unassembled WGS sequence"/>
</dbReference>
<accession>A0A370GTM6</accession>
<dbReference type="EMBL" id="QQAY01000002">
    <property type="protein sequence ID" value="RDI45894.1"/>
    <property type="molecule type" value="Genomic_DNA"/>
</dbReference>